<dbReference type="CDD" id="cd13132">
    <property type="entry name" value="MATE_eukaryotic"/>
    <property type="match status" value="1"/>
</dbReference>
<evidence type="ECO:0000256" key="7">
    <source>
        <dbReference type="SAM" id="Phobius"/>
    </source>
</evidence>
<feature type="region of interest" description="Disordered" evidence="6">
    <location>
        <begin position="1"/>
        <end position="23"/>
    </location>
</feature>
<dbReference type="GO" id="GO:0042910">
    <property type="term" value="F:xenobiotic transmembrane transporter activity"/>
    <property type="evidence" value="ECO:0007669"/>
    <property type="project" value="InterPro"/>
</dbReference>
<reference evidence="9" key="2">
    <citation type="submission" date="2017-11" db="EMBL/GenBank/DDBJ databases">
        <title>Candida auris genome assembly and annotation.</title>
        <authorList>
            <person name="Munoz J.F."/>
            <person name="Gade L.G."/>
            <person name="Chow N.A."/>
            <person name="Litvintseva A.P."/>
            <person name="Loparev V.N."/>
            <person name="Cuomo C.A."/>
        </authorList>
    </citation>
    <scope>NUCLEOTIDE SEQUENCE</scope>
    <source>
        <strain evidence="9">B8441</strain>
    </source>
</reference>
<feature type="transmembrane region" description="Helical" evidence="7">
    <location>
        <begin position="183"/>
        <end position="203"/>
    </location>
</feature>
<dbReference type="Proteomes" id="UP000230249">
    <property type="component" value="Unassembled WGS sequence"/>
</dbReference>
<feature type="transmembrane region" description="Helical" evidence="7">
    <location>
        <begin position="115"/>
        <end position="133"/>
    </location>
</feature>
<evidence type="ECO:0000256" key="3">
    <source>
        <dbReference type="ARBA" id="ARBA00022692"/>
    </source>
</evidence>
<reference evidence="8 10" key="3">
    <citation type="journal article" date="2018" name="Nat. Commun.">
        <title>Genomic insights into multidrug-resistance, mating and virulence in Candida auris and related emerging species.</title>
        <authorList>
            <person name="Munoz J.F."/>
            <person name="Gade L."/>
            <person name="Chow N.A."/>
            <person name="Loparev V.N."/>
            <person name="Juieng P."/>
            <person name="Berkow E.L."/>
            <person name="Farrer R.A."/>
            <person name="Litvintseva A.P."/>
            <person name="Cuomo C.A."/>
        </authorList>
    </citation>
    <scope>GENOME REANNOTATION</scope>
    <source>
        <strain evidence="8 10">B8441</strain>
    </source>
</reference>
<dbReference type="STRING" id="498019.A0A2H0ZFJ4"/>
<evidence type="ECO:0000256" key="6">
    <source>
        <dbReference type="SAM" id="MobiDB-lite"/>
    </source>
</evidence>
<dbReference type="EMBL" id="PEKT03000005">
    <property type="protein sequence ID" value="KAK8438885.1"/>
    <property type="molecule type" value="Genomic_DNA"/>
</dbReference>
<comment type="subcellular location">
    <subcellularLocation>
        <location evidence="1">Membrane</location>
        <topology evidence="1">Multi-pass membrane protein</topology>
    </subcellularLocation>
</comment>
<reference evidence="9 10" key="1">
    <citation type="journal article" date="2017" name="Clin. Infect. Dis.">
        <title>Simultaneous emergence of multidrug-resistant Candida auris on 3 continents confirmed by whole-genome sequencing and epidemiological analyses.</title>
        <authorList>
            <person name="Lockhart S.R."/>
            <person name="Etienne K.A."/>
            <person name="Vallabhaneni S."/>
            <person name="Farooqi J."/>
            <person name="Chowdhary A."/>
            <person name="Govender N.P."/>
            <person name="Colombo A.L."/>
            <person name="Calvo B."/>
            <person name="Cuomo C.A."/>
            <person name="Desjardins C.A."/>
            <person name="Berkow E.L."/>
            <person name="Castanheira M."/>
            <person name="Magobo R.E."/>
            <person name="Jabeen K."/>
            <person name="Asghar R.J."/>
            <person name="Meis J.F."/>
            <person name="Jackson B."/>
            <person name="Chiller T."/>
            <person name="Litvintseva A.P."/>
        </authorList>
    </citation>
    <scope>NUCLEOTIDE SEQUENCE [LARGE SCALE GENOMIC DNA]</scope>
    <source>
        <strain evidence="9 10">B8441</strain>
    </source>
</reference>
<dbReference type="InterPro" id="IPR002528">
    <property type="entry name" value="MATE_fam"/>
</dbReference>
<feature type="transmembrane region" description="Helical" evidence="7">
    <location>
        <begin position="33"/>
        <end position="55"/>
    </location>
</feature>
<evidence type="ECO:0000256" key="1">
    <source>
        <dbReference type="ARBA" id="ARBA00004141"/>
    </source>
</evidence>
<accession>A0A2H0ZFJ4</accession>
<feature type="transmembrane region" description="Helical" evidence="7">
    <location>
        <begin position="393"/>
        <end position="413"/>
    </location>
</feature>
<evidence type="ECO:0008006" key="11">
    <source>
        <dbReference type="Google" id="ProtNLM"/>
    </source>
</evidence>
<reference evidence="8" key="4">
    <citation type="submission" date="2024-03" db="EMBL/GenBank/DDBJ databases">
        <title>Improved genome assembly of Candida auris strain B8441 and annotation of B11205.</title>
        <authorList>
            <person name="Cauldron N.C."/>
            <person name="Shea T."/>
            <person name="Cuomo C.A."/>
        </authorList>
    </citation>
    <scope>NUCLEOTIDE SEQUENCE</scope>
    <source>
        <strain evidence="8">B8441</strain>
    </source>
</reference>
<keyword evidence="10" id="KW-1185">Reference proteome</keyword>
<keyword evidence="4 7" id="KW-1133">Transmembrane helix</keyword>
<sequence length="458" mass="49796">MEALLDNSDTSYGALEGAMDEPRKTSQKSELMFIAKSSGPLIITFILQFLLQTITMFACGHLGAEELAVASLALCSFNITAMAFYQGMSTCLDSFCSQAFGAGRPRLVGVYFQRCSLMMLTFTVFPMFPMWWFSGAILKLLVPSEDLAMSCQAFMRLLALGAPGVLFFEAGKRFFQAQHIFNAGTYALAITVPAHLILNWLLVLHPTMGSGALGAASALSVSNWITCLVLLLYAVFISGKQCWGGLEFRKMVVNWKPMLKLALPGVIMVEADYLAYEVMTIFAAAFGSTALAAQSIGSNVGTIVFQIPFAVSIALSTRIGHFVGVPDISKARLVSKLSLMLGVAMGVFNFTLLSTGRYILARLYTNDKDVIGIASNYIGGSQPISRLQKIGSYINMVAYYIIALPLAYVLAFVADLEVYGLWLGLVCGIAVLALGEVYFAIKADWDRIVVTCRESHDH</sequence>
<dbReference type="VEuPathDB" id="FungiDB:CJJ09_005311"/>
<dbReference type="Pfam" id="PF01554">
    <property type="entry name" value="MatE"/>
    <property type="match status" value="2"/>
</dbReference>
<protein>
    <recommendedName>
        <fullName evidence="11">MATE efflux family protein</fullName>
    </recommendedName>
</protein>
<dbReference type="AlphaFoldDB" id="A0A2H0ZFJ4"/>
<dbReference type="VEuPathDB" id="FungiDB:QG37_03905"/>
<feature type="transmembrane region" description="Helical" evidence="7">
    <location>
        <begin position="248"/>
        <end position="267"/>
    </location>
</feature>
<evidence type="ECO:0000256" key="2">
    <source>
        <dbReference type="ARBA" id="ARBA00010199"/>
    </source>
</evidence>
<dbReference type="VEuPathDB" id="FungiDB:B9J08_004473"/>
<evidence type="ECO:0000256" key="5">
    <source>
        <dbReference type="ARBA" id="ARBA00023136"/>
    </source>
</evidence>
<feature type="transmembrane region" description="Helical" evidence="7">
    <location>
        <begin position="419"/>
        <end position="441"/>
    </location>
</feature>
<feature type="transmembrane region" description="Helical" evidence="7">
    <location>
        <begin position="273"/>
        <end position="293"/>
    </location>
</feature>
<dbReference type="PANTHER" id="PTHR11206">
    <property type="entry name" value="MULTIDRUG RESISTANCE PROTEIN"/>
    <property type="match status" value="1"/>
</dbReference>
<feature type="transmembrane region" description="Helical" evidence="7">
    <location>
        <begin position="153"/>
        <end position="171"/>
    </location>
</feature>
<dbReference type="VEuPathDB" id="FungiDB:CJI97_004978"/>
<evidence type="ECO:0000313" key="8">
    <source>
        <dbReference type="EMBL" id="KAK8438885.1"/>
    </source>
</evidence>
<gene>
    <name evidence="9" type="ORF">B9J08_004473</name>
    <name evidence="8" type="ORF">B9J08_04432</name>
</gene>
<keyword evidence="5 7" id="KW-0472">Membrane</keyword>
<dbReference type="InterPro" id="IPR045069">
    <property type="entry name" value="MATE_euk"/>
</dbReference>
<dbReference type="VEuPathDB" id="FungiDB:CJI96_0005144"/>
<comment type="caution">
    <text evidence="9">The sequence shown here is derived from an EMBL/GenBank/DDBJ whole genome shotgun (WGS) entry which is preliminary data.</text>
</comment>
<evidence type="ECO:0000313" key="10">
    <source>
        <dbReference type="Proteomes" id="UP000230249"/>
    </source>
</evidence>
<dbReference type="NCBIfam" id="TIGR00797">
    <property type="entry name" value="matE"/>
    <property type="match status" value="1"/>
</dbReference>
<proteinExistence type="inferred from homology"/>
<dbReference type="VEuPathDB" id="FungiDB:CJJ07_004054"/>
<dbReference type="EMBL" id="PEKT02000009">
    <property type="protein sequence ID" value="PIS49450.1"/>
    <property type="molecule type" value="Genomic_DNA"/>
</dbReference>
<name>A0A2H0ZFJ4_CANAR</name>
<dbReference type="OMA" id="FLDTIPW"/>
<dbReference type="GO" id="GO:0016020">
    <property type="term" value="C:membrane"/>
    <property type="evidence" value="ECO:0007669"/>
    <property type="project" value="UniProtKB-SubCell"/>
</dbReference>
<comment type="similarity">
    <text evidence="2">Belongs to the multi antimicrobial extrusion (MATE) (TC 2.A.66.1) family.</text>
</comment>
<feature type="transmembrane region" description="Helical" evidence="7">
    <location>
        <begin position="67"/>
        <end position="85"/>
    </location>
</feature>
<keyword evidence="3 7" id="KW-0812">Transmembrane</keyword>
<organism evidence="9">
    <name type="scientific">Candidozyma auris</name>
    <name type="common">Yeast</name>
    <name type="synonym">Candida auris</name>
    <dbReference type="NCBI Taxonomy" id="498019"/>
    <lineage>
        <taxon>Eukaryota</taxon>
        <taxon>Fungi</taxon>
        <taxon>Dikarya</taxon>
        <taxon>Ascomycota</taxon>
        <taxon>Saccharomycotina</taxon>
        <taxon>Pichiomycetes</taxon>
        <taxon>Metschnikowiaceae</taxon>
        <taxon>Candidozyma</taxon>
    </lineage>
</organism>
<feature type="transmembrane region" description="Helical" evidence="7">
    <location>
        <begin position="215"/>
        <end position="236"/>
    </location>
</feature>
<dbReference type="GO" id="GO:0015297">
    <property type="term" value="F:antiporter activity"/>
    <property type="evidence" value="ECO:0007669"/>
    <property type="project" value="InterPro"/>
</dbReference>
<feature type="transmembrane region" description="Helical" evidence="7">
    <location>
        <begin position="300"/>
        <end position="319"/>
    </location>
</feature>
<feature type="transmembrane region" description="Helical" evidence="7">
    <location>
        <begin position="339"/>
        <end position="360"/>
    </location>
</feature>
<evidence type="ECO:0000256" key="4">
    <source>
        <dbReference type="ARBA" id="ARBA00022989"/>
    </source>
</evidence>
<dbReference type="GO" id="GO:1990961">
    <property type="term" value="P:xenobiotic detoxification by transmembrane export across the plasma membrane"/>
    <property type="evidence" value="ECO:0007669"/>
    <property type="project" value="InterPro"/>
</dbReference>
<evidence type="ECO:0000313" key="9">
    <source>
        <dbReference type="EMBL" id="PIS49450.1"/>
    </source>
</evidence>